<protein>
    <submittedName>
        <fullName evidence="1">Uncharacterized protein</fullName>
    </submittedName>
</protein>
<evidence type="ECO:0000313" key="1">
    <source>
        <dbReference type="EMBL" id="BCU02940.1"/>
    </source>
</evidence>
<dbReference type="EMBL" id="LC625835">
    <property type="protein sequence ID" value="BCU02940.1"/>
    <property type="molecule type" value="Genomic_DNA"/>
</dbReference>
<accession>A0A811BNS2</accession>
<evidence type="ECO:0000313" key="2">
    <source>
        <dbReference type="Proteomes" id="UP001253637"/>
    </source>
</evidence>
<name>A0A811BNS2_9VIRU</name>
<proteinExistence type="predicted"/>
<reference evidence="1" key="1">
    <citation type="submission" date="2021-04" db="EMBL/GenBank/DDBJ databases">
        <title>Draft Genome Sequence of Pandoravirus japonicus, Isolated from the Sabaishi River of Niigata, Japan.</title>
        <authorList>
            <person name="Hosokawa N."/>
            <person name="Takahashi H."/>
            <person name="Aoki K."/>
            <person name="Takemura M."/>
        </authorList>
    </citation>
    <scope>NUCLEOTIDE SEQUENCE</scope>
</reference>
<organism evidence="1 2">
    <name type="scientific">Pandoravirus japonicus</name>
    <dbReference type="NCBI Taxonomy" id="2823154"/>
    <lineage>
        <taxon>Viruses</taxon>
        <taxon>Pandoravirus</taxon>
    </lineage>
</organism>
<sequence>MSVIFCLFDFKYCLGWVGQESPDFSSATWRPPQQARYCAASVRTQTATAARSSFNGRDPLAGADVWPWAMRTLFQST</sequence>
<dbReference type="Proteomes" id="UP001253637">
    <property type="component" value="Segment"/>
</dbReference>